<dbReference type="InterPro" id="IPR036890">
    <property type="entry name" value="HATPase_C_sf"/>
</dbReference>
<evidence type="ECO:0000313" key="1">
    <source>
        <dbReference type="EMBL" id="ORO75266.1"/>
    </source>
</evidence>
<comment type="caution">
    <text evidence="1">The sequence shown here is derived from an EMBL/GenBank/DDBJ whole genome shotgun (WGS) entry which is preliminary data.</text>
</comment>
<accession>A0A1X1IQ27</accession>
<dbReference type="EMBL" id="NCUX01000033">
    <property type="protein sequence ID" value="ORO75266.1"/>
    <property type="molecule type" value="Genomic_DNA"/>
</dbReference>
<dbReference type="PRINTS" id="PR00775">
    <property type="entry name" value="HEATSHOCK90"/>
</dbReference>
<gene>
    <name evidence="1" type="ORF">B7708_08005</name>
</gene>
<proteinExistence type="predicted"/>
<protein>
    <recommendedName>
        <fullName evidence="3">ATP-binding protein</fullName>
    </recommendedName>
</protein>
<dbReference type="SUPFAM" id="SSF55874">
    <property type="entry name" value="ATPase domain of HSP90 chaperone/DNA topoisomerase II/histidine kinase"/>
    <property type="match status" value="1"/>
</dbReference>
<dbReference type="Gene3D" id="3.30.565.10">
    <property type="entry name" value="Histidine kinase-like ATPase, C-terminal domain"/>
    <property type="match status" value="1"/>
</dbReference>
<dbReference type="RefSeq" id="WP_084975006.1">
    <property type="nucleotide sequence ID" value="NZ_NCUX01000033.1"/>
</dbReference>
<organism evidence="1 2">
    <name type="scientific">Streptococcus oralis subsp. dentisani</name>
    <dbReference type="NCBI Taxonomy" id="1458253"/>
    <lineage>
        <taxon>Bacteria</taxon>
        <taxon>Bacillati</taxon>
        <taxon>Bacillota</taxon>
        <taxon>Bacilli</taxon>
        <taxon>Lactobacillales</taxon>
        <taxon>Streptococcaceae</taxon>
        <taxon>Streptococcus</taxon>
    </lineage>
</organism>
<evidence type="ECO:0000313" key="2">
    <source>
        <dbReference type="Proteomes" id="UP000193780"/>
    </source>
</evidence>
<dbReference type="InterPro" id="IPR020575">
    <property type="entry name" value="Hsp90_N"/>
</dbReference>
<dbReference type="Pfam" id="PF13589">
    <property type="entry name" value="HATPase_c_3"/>
    <property type="match status" value="1"/>
</dbReference>
<name>A0A1X1IQ27_STROR</name>
<sequence length="663" mass="76984">MSIEKIDLQIAYGAVKHFGRNLYTSNPPAITELIANSWDAYCTECNIFYNDIENDGDKKTSLLIVDDGIGMTDEELSGRYAISGTEKNTDSVRRPDGITLRPYMGRKGIGKFSAFSLGDSYVLYTKSDIDTQWKKMIFNYELLLEDRPTVPIAVEYIDSLQELKKFFPDLEENTTGTIVYIPEMRRKIISSSIEGLKNLISRRFSINVINNHDFSLKINSEIVDLSQHFYDDNLEFVYYFGTELEEIKQRFPNIPENNFYKEDDEFFTNYSISGWLGTVEIPSQLLADENISISGVTVYIHGKLADEDILRDKLKNRITNSYFLGEVNADFLQNEEEDPVLSSREGLNKEIPNVKLLIEKLSKISNKLNANWNNLRANRDREKLNYLDKMLSTDSGLGTAFKFYSDEQQKQVAKLAQRVFDNDEKYSDAEYRVYGQAIFALVNNKVINEITIDTDKDTFGEILKKFYSLFEKTELNAALRMKSNIEDRISIINKLKLIIDDEEVESVFEEHLAKNPWLINQYWDKPSNEIVIETQNKYKAIIQERKVSGRTDIITKVADEPYPIICELKREKVTAYSTPEISEITNQIYKYRRFISDEINRSNNPLRISNTKDIKAYFICGEKSKEKLEDLDLIELKNNNIELKTYQEIIRQAERVYSDRVRE</sequence>
<dbReference type="Proteomes" id="UP000193780">
    <property type="component" value="Unassembled WGS sequence"/>
</dbReference>
<dbReference type="AlphaFoldDB" id="A0A1X1IQ27"/>
<reference evidence="1 2" key="1">
    <citation type="journal article" date="2016" name="Eur. J. Clin. Microbiol. Infect. Dis.">
        <title>Whole genome sequencing as a tool for phylogenetic analysis of clinical strains of Mitis group streptococci.</title>
        <authorList>
            <person name="Rasmussen L.H."/>
            <person name="Dargis R."/>
            <person name="Hojholt K."/>
            <person name="Christensen J.J."/>
            <person name="Skovgaard O."/>
            <person name="Justesen U.S."/>
            <person name="Rosenvinge F.S."/>
            <person name="Moser C."/>
            <person name="Lukjancenko O."/>
            <person name="Rasmussen S."/>
            <person name="Nielsen X.C."/>
        </authorList>
    </citation>
    <scope>NUCLEOTIDE SEQUENCE [LARGE SCALE GENOMIC DNA]</scope>
    <source>
        <strain evidence="1 2">RH_9883_08</strain>
    </source>
</reference>
<evidence type="ECO:0008006" key="3">
    <source>
        <dbReference type="Google" id="ProtNLM"/>
    </source>
</evidence>